<accession>A0ABQ6LGF0</accession>
<evidence type="ECO:0000313" key="2">
    <source>
        <dbReference type="Proteomes" id="UP001239909"/>
    </source>
</evidence>
<evidence type="ECO:0008006" key="3">
    <source>
        <dbReference type="Google" id="ProtNLM"/>
    </source>
</evidence>
<evidence type="ECO:0000313" key="1">
    <source>
        <dbReference type="EMBL" id="GMG81290.1"/>
    </source>
</evidence>
<keyword evidence="2" id="KW-1185">Reference proteome</keyword>
<name>A0ABQ6LGF0_9RHOB</name>
<dbReference type="EMBL" id="BSYI01000003">
    <property type="protein sequence ID" value="GMG81290.1"/>
    <property type="molecule type" value="Genomic_DNA"/>
</dbReference>
<protein>
    <recommendedName>
        <fullName evidence="3">PIN domain-containing protein</fullName>
    </recommendedName>
</protein>
<sequence length="157" mass="17568">MRRIALDTNLLVLYVVGSVAPHLLKFPRRHKRLAEYDPEAFLLLLEQLEGADLVTTPNAMTEASNLVVQGLRGSLRAEVLAALARFSELAREHYEPSRGVTEAPEYLRLGLADTAWLAVLDRETELLTVDLGLYLAALDRGLPARNFNHLRDPDARQ</sequence>
<comment type="caution">
    <text evidence="1">The sequence shown here is derived from an EMBL/GenBank/DDBJ whole genome shotgun (WGS) entry which is preliminary data.</text>
</comment>
<reference evidence="1 2" key="1">
    <citation type="submission" date="2023-04" db="EMBL/GenBank/DDBJ databases">
        <title>Marinoamorphus aggregata gen. nov., sp. Nov., isolate from tissue of brittle star Ophioplocus japonicus.</title>
        <authorList>
            <person name="Kawano K."/>
            <person name="Sawayama S."/>
            <person name="Nakagawa S."/>
        </authorList>
    </citation>
    <scope>NUCLEOTIDE SEQUENCE [LARGE SCALE GENOMIC DNA]</scope>
    <source>
        <strain evidence="1 2">NKW23</strain>
    </source>
</reference>
<dbReference type="Proteomes" id="UP001239909">
    <property type="component" value="Unassembled WGS sequence"/>
</dbReference>
<gene>
    <name evidence="1" type="ORF">LNKW23_05030</name>
</gene>
<proteinExistence type="predicted"/>
<organism evidence="1 2">
    <name type="scientific">Paralimibaculum aggregatum</name>
    <dbReference type="NCBI Taxonomy" id="3036245"/>
    <lineage>
        <taxon>Bacteria</taxon>
        <taxon>Pseudomonadati</taxon>
        <taxon>Pseudomonadota</taxon>
        <taxon>Alphaproteobacteria</taxon>
        <taxon>Rhodobacterales</taxon>
        <taxon>Paracoccaceae</taxon>
        <taxon>Paralimibaculum</taxon>
    </lineage>
</organism>